<keyword evidence="2" id="KW-0560">Oxidoreductase</keyword>
<dbReference type="InterPro" id="IPR002347">
    <property type="entry name" value="SDR_fam"/>
</dbReference>
<evidence type="ECO:0000313" key="5">
    <source>
        <dbReference type="Proteomes" id="UP000473571"/>
    </source>
</evidence>
<dbReference type="FunFam" id="3.40.50.720:FF:000084">
    <property type="entry name" value="Short-chain dehydrogenase reductase"/>
    <property type="match status" value="1"/>
</dbReference>
<proteinExistence type="inferred from homology"/>
<dbReference type="PRINTS" id="PR00081">
    <property type="entry name" value="GDHRDH"/>
</dbReference>
<evidence type="ECO:0000259" key="3">
    <source>
        <dbReference type="SMART" id="SM00822"/>
    </source>
</evidence>
<dbReference type="InterPro" id="IPR036291">
    <property type="entry name" value="NAD(P)-bd_dom_sf"/>
</dbReference>
<name>A0A6L3N5Z3_9BURK</name>
<evidence type="ECO:0000313" key="4">
    <source>
        <dbReference type="EMBL" id="KAB0643231.1"/>
    </source>
</evidence>
<protein>
    <submittedName>
        <fullName evidence="4">SDR family oxidoreductase</fullName>
    </submittedName>
</protein>
<accession>A0A6L3N5Z3</accession>
<evidence type="ECO:0000256" key="2">
    <source>
        <dbReference type="ARBA" id="ARBA00023002"/>
    </source>
</evidence>
<dbReference type="Gene3D" id="3.40.50.720">
    <property type="entry name" value="NAD(P)-binding Rossmann-like Domain"/>
    <property type="match status" value="1"/>
</dbReference>
<dbReference type="Pfam" id="PF13561">
    <property type="entry name" value="adh_short_C2"/>
    <property type="match status" value="1"/>
</dbReference>
<dbReference type="InterPro" id="IPR057326">
    <property type="entry name" value="KR_dom"/>
</dbReference>
<dbReference type="SUPFAM" id="SSF51735">
    <property type="entry name" value="NAD(P)-binding Rossmann-fold domains"/>
    <property type="match status" value="1"/>
</dbReference>
<evidence type="ECO:0000256" key="1">
    <source>
        <dbReference type="ARBA" id="ARBA00006484"/>
    </source>
</evidence>
<dbReference type="SMART" id="SM00822">
    <property type="entry name" value="PKS_KR"/>
    <property type="match status" value="1"/>
</dbReference>
<sequence length="274" mass="28729">MSNTSMRGKLVLVTGGAKNVGKAICRRFAEQGAHVILNFFHSLDASKQTADELRALGATVDVIRASVAQQAQVDRMFDEIERRYGRLDVLVNNAASGALLGVDEIGAEHFDRALDTNLKGAFWCARRAAALMARSGGGAIVNVSSVGATLVPANYLVVGTAKAALESLTRYLAVEYAGRDIRVNGASSTLIDGDVAAQFPDPENTKRSSIAATPLKRLARAEDLADLVVFLASDAARWITGQVVVADGGLSLCSEGLSPRAEWAGEGRAEGAGA</sequence>
<dbReference type="AlphaFoldDB" id="A0A6L3N5Z3"/>
<dbReference type="PANTHER" id="PTHR43639">
    <property type="entry name" value="OXIDOREDUCTASE, SHORT-CHAIN DEHYDROGENASE/REDUCTASE FAMILY (AFU_ORTHOLOGUE AFUA_5G02870)"/>
    <property type="match status" value="1"/>
</dbReference>
<reference evidence="4 5" key="1">
    <citation type="submission" date="2019-09" db="EMBL/GenBank/DDBJ databases">
        <title>Draft genome sequences of 48 bacterial type strains from the CCUG.</title>
        <authorList>
            <person name="Tunovic T."/>
            <person name="Pineiro-Iglesias B."/>
            <person name="Unosson C."/>
            <person name="Inganas E."/>
            <person name="Ohlen M."/>
            <person name="Cardew S."/>
            <person name="Jensie-Markopoulos S."/>
            <person name="Salva-Serra F."/>
            <person name="Jaen-Luchoro D."/>
            <person name="Karlsson R."/>
            <person name="Svensson-Stadler L."/>
            <person name="Chun J."/>
            <person name="Moore E."/>
        </authorList>
    </citation>
    <scope>NUCLEOTIDE SEQUENCE [LARGE SCALE GENOMIC DNA]</scope>
    <source>
        <strain evidence="4 5">CCUG 65687</strain>
    </source>
</reference>
<dbReference type="PRINTS" id="PR00080">
    <property type="entry name" value="SDRFAMILY"/>
</dbReference>
<dbReference type="EMBL" id="VZOL01001074">
    <property type="protein sequence ID" value="KAB0643231.1"/>
    <property type="molecule type" value="Genomic_DNA"/>
</dbReference>
<organism evidence="4 5">
    <name type="scientific">Burkholderia territorii</name>
    <dbReference type="NCBI Taxonomy" id="1503055"/>
    <lineage>
        <taxon>Bacteria</taxon>
        <taxon>Pseudomonadati</taxon>
        <taxon>Pseudomonadota</taxon>
        <taxon>Betaproteobacteria</taxon>
        <taxon>Burkholderiales</taxon>
        <taxon>Burkholderiaceae</taxon>
        <taxon>Burkholderia</taxon>
        <taxon>Burkholderia cepacia complex</taxon>
    </lineage>
</organism>
<dbReference type="RefSeq" id="WP_151007187.1">
    <property type="nucleotide sequence ID" value="NZ_VZOL01001074.1"/>
</dbReference>
<comment type="caution">
    <text evidence="4">The sequence shown here is derived from an EMBL/GenBank/DDBJ whole genome shotgun (WGS) entry which is preliminary data.</text>
</comment>
<dbReference type="PANTHER" id="PTHR43639:SF1">
    <property type="entry name" value="SHORT-CHAIN DEHYDROGENASE_REDUCTASE FAMILY PROTEIN"/>
    <property type="match status" value="1"/>
</dbReference>
<feature type="non-terminal residue" evidence="4">
    <location>
        <position position="274"/>
    </location>
</feature>
<feature type="domain" description="Ketoreductase" evidence="3">
    <location>
        <begin position="9"/>
        <end position="180"/>
    </location>
</feature>
<dbReference type="Proteomes" id="UP000473571">
    <property type="component" value="Unassembled WGS sequence"/>
</dbReference>
<dbReference type="CDD" id="cd05359">
    <property type="entry name" value="ChcA_like_SDR_c"/>
    <property type="match status" value="1"/>
</dbReference>
<gene>
    <name evidence="4" type="ORF">F7R13_33410</name>
</gene>
<comment type="similarity">
    <text evidence="1">Belongs to the short-chain dehydrogenases/reductases (SDR) family.</text>
</comment>
<dbReference type="GO" id="GO:0016491">
    <property type="term" value="F:oxidoreductase activity"/>
    <property type="evidence" value="ECO:0007669"/>
    <property type="project" value="UniProtKB-KW"/>
</dbReference>